<organism evidence="3 4">
    <name type="scientific">Actinacidiphila epipremni</name>
    <dbReference type="NCBI Taxonomy" id="2053013"/>
    <lineage>
        <taxon>Bacteria</taxon>
        <taxon>Bacillati</taxon>
        <taxon>Actinomycetota</taxon>
        <taxon>Actinomycetes</taxon>
        <taxon>Kitasatosporales</taxon>
        <taxon>Streptomycetaceae</taxon>
        <taxon>Actinacidiphila</taxon>
    </lineage>
</organism>
<dbReference type="Pfam" id="PF04977">
    <property type="entry name" value="DivIC"/>
    <property type="match status" value="1"/>
</dbReference>
<protein>
    <submittedName>
        <fullName evidence="3">Septum formation initiator family protein</fullName>
    </submittedName>
</protein>
<dbReference type="Proteomes" id="UP000734511">
    <property type="component" value="Unassembled WGS sequence"/>
</dbReference>
<accession>A0ABX0ZXE4</accession>
<feature type="coiled-coil region" evidence="1">
    <location>
        <begin position="63"/>
        <end position="97"/>
    </location>
</feature>
<dbReference type="RefSeq" id="WP_167985178.1">
    <property type="nucleotide sequence ID" value="NZ_JAATEJ010000020.1"/>
</dbReference>
<sequence>MGSDRFSTTARLKAMGQEAGARVYRAAAARRPGRRNRLTGRAALLALVLCALVIALAYPTRQYIAQRSDIADQRREAQQAKQKVEQLREQKARWQDPEYVRTQAREQLHYVMPGEDGYSVAGPTPTASGGHGPSGSPGDGGSQAAAAAHRPWYANLWDGVDHADAAGPAPAPAAAGR</sequence>
<feature type="region of interest" description="Disordered" evidence="2">
    <location>
        <begin position="114"/>
        <end position="147"/>
    </location>
</feature>
<gene>
    <name evidence="3" type="ORF">HCN08_23040</name>
</gene>
<dbReference type="EMBL" id="JAATEJ010000020">
    <property type="protein sequence ID" value="NJP46258.1"/>
    <property type="molecule type" value="Genomic_DNA"/>
</dbReference>
<proteinExistence type="predicted"/>
<dbReference type="InterPro" id="IPR007060">
    <property type="entry name" value="FtsL/DivIC"/>
</dbReference>
<evidence type="ECO:0000313" key="3">
    <source>
        <dbReference type="EMBL" id="NJP46258.1"/>
    </source>
</evidence>
<evidence type="ECO:0000256" key="1">
    <source>
        <dbReference type="SAM" id="Coils"/>
    </source>
</evidence>
<keyword evidence="1" id="KW-0175">Coiled coil</keyword>
<feature type="compositionally biased region" description="Gly residues" evidence="2">
    <location>
        <begin position="129"/>
        <end position="141"/>
    </location>
</feature>
<evidence type="ECO:0000313" key="4">
    <source>
        <dbReference type="Proteomes" id="UP000734511"/>
    </source>
</evidence>
<evidence type="ECO:0000256" key="2">
    <source>
        <dbReference type="SAM" id="MobiDB-lite"/>
    </source>
</evidence>
<comment type="caution">
    <text evidence="3">The sequence shown here is derived from an EMBL/GenBank/DDBJ whole genome shotgun (WGS) entry which is preliminary data.</text>
</comment>
<keyword evidence="4" id="KW-1185">Reference proteome</keyword>
<name>A0ABX0ZXE4_9ACTN</name>
<reference evidence="3 4" key="1">
    <citation type="submission" date="2020-03" db="EMBL/GenBank/DDBJ databases">
        <title>WGS of actinomycetes isolated from Thailand.</title>
        <authorList>
            <person name="Thawai C."/>
        </authorList>
    </citation>
    <scope>NUCLEOTIDE SEQUENCE [LARGE SCALE GENOMIC DNA]</scope>
    <source>
        <strain evidence="3 4">PRB2-1</strain>
    </source>
</reference>